<gene>
    <name evidence="1" type="ORF">EV356DRAFT_457934</name>
</gene>
<reference evidence="1" key="1">
    <citation type="journal article" date="2020" name="Stud. Mycol.">
        <title>101 Dothideomycetes genomes: a test case for predicting lifestyles and emergence of pathogens.</title>
        <authorList>
            <person name="Haridas S."/>
            <person name="Albert R."/>
            <person name="Binder M."/>
            <person name="Bloem J."/>
            <person name="Labutti K."/>
            <person name="Salamov A."/>
            <person name="Andreopoulos B."/>
            <person name="Baker S."/>
            <person name="Barry K."/>
            <person name="Bills G."/>
            <person name="Bluhm B."/>
            <person name="Cannon C."/>
            <person name="Castanera R."/>
            <person name="Culley D."/>
            <person name="Daum C."/>
            <person name="Ezra D."/>
            <person name="Gonzalez J."/>
            <person name="Henrissat B."/>
            <person name="Kuo A."/>
            <person name="Liang C."/>
            <person name="Lipzen A."/>
            <person name="Lutzoni F."/>
            <person name="Magnuson J."/>
            <person name="Mondo S."/>
            <person name="Nolan M."/>
            <person name="Ohm R."/>
            <person name="Pangilinan J."/>
            <person name="Park H.-J."/>
            <person name="Ramirez L."/>
            <person name="Alfaro M."/>
            <person name="Sun H."/>
            <person name="Tritt A."/>
            <person name="Yoshinaga Y."/>
            <person name="Zwiers L.-H."/>
            <person name="Turgeon B."/>
            <person name="Goodwin S."/>
            <person name="Spatafora J."/>
            <person name="Crous P."/>
            <person name="Grigoriev I."/>
        </authorList>
    </citation>
    <scope>NUCLEOTIDE SEQUENCE</scope>
    <source>
        <strain evidence="1">Tuck. ex Michener</strain>
    </source>
</reference>
<accession>A0A6A6GRM3</accession>
<protein>
    <submittedName>
        <fullName evidence="1">Uncharacterized protein</fullName>
    </submittedName>
</protein>
<dbReference type="EMBL" id="ML991977">
    <property type="protein sequence ID" value="KAF2228414.1"/>
    <property type="molecule type" value="Genomic_DNA"/>
</dbReference>
<organism evidence="1 2">
    <name type="scientific">Viridothelium virens</name>
    <name type="common">Speckled blister lichen</name>
    <name type="synonym">Trypethelium virens</name>
    <dbReference type="NCBI Taxonomy" id="1048519"/>
    <lineage>
        <taxon>Eukaryota</taxon>
        <taxon>Fungi</taxon>
        <taxon>Dikarya</taxon>
        <taxon>Ascomycota</taxon>
        <taxon>Pezizomycotina</taxon>
        <taxon>Dothideomycetes</taxon>
        <taxon>Dothideomycetes incertae sedis</taxon>
        <taxon>Trypetheliales</taxon>
        <taxon>Trypetheliaceae</taxon>
        <taxon>Viridothelium</taxon>
    </lineage>
</organism>
<sequence>MPRDLYAFLTQHDAIITYLLPPNSCLNGKIWDTDLMCIPSQERFNKTAGSSFLNTTAGSTILLRY</sequence>
<dbReference type="Proteomes" id="UP000800092">
    <property type="component" value="Unassembled WGS sequence"/>
</dbReference>
<dbReference type="OrthoDB" id="64281at2759"/>
<name>A0A6A6GRM3_VIRVR</name>
<keyword evidence="2" id="KW-1185">Reference proteome</keyword>
<evidence type="ECO:0000313" key="1">
    <source>
        <dbReference type="EMBL" id="KAF2228414.1"/>
    </source>
</evidence>
<dbReference type="AlphaFoldDB" id="A0A6A6GRM3"/>
<proteinExistence type="predicted"/>
<evidence type="ECO:0000313" key="2">
    <source>
        <dbReference type="Proteomes" id="UP000800092"/>
    </source>
</evidence>